<dbReference type="PROSITE" id="PS50297">
    <property type="entry name" value="ANK_REP_REGION"/>
    <property type="match status" value="2"/>
</dbReference>
<reference evidence="6 7" key="1">
    <citation type="submission" date="2015-05" db="EMBL/GenBank/DDBJ databases">
        <authorList>
            <person name="Wang D.B."/>
            <person name="Wang M."/>
        </authorList>
    </citation>
    <scope>NUCLEOTIDE SEQUENCE [LARGE SCALE GENOMIC DNA]</scope>
    <source>
        <strain evidence="6">VL1</strain>
    </source>
</reference>
<feature type="repeat" description="TPR" evidence="4">
    <location>
        <begin position="1902"/>
        <end position="1935"/>
    </location>
</feature>
<dbReference type="InterPro" id="IPR039226">
    <property type="entry name" value="Ski3/TTC37"/>
</dbReference>
<organism evidence="6 7">
    <name type="scientific">Verticillium longisporum</name>
    <name type="common">Verticillium dahliae var. longisporum</name>
    <dbReference type="NCBI Taxonomy" id="100787"/>
    <lineage>
        <taxon>Eukaryota</taxon>
        <taxon>Fungi</taxon>
        <taxon>Dikarya</taxon>
        <taxon>Ascomycota</taxon>
        <taxon>Pezizomycotina</taxon>
        <taxon>Sordariomycetes</taxon>
        <taxon>Hypocreomycetidae</taxon>
        <taxon>Glomerellales</taxon>
        <taxon>Plectosphaerellaceae</taxon>
        <taxon>Verticillium</taxon>
    </lineage>
</organism>
<feature type="repeat" description="TPR" evidence="4">
    <location>
        <begin position="1212"/>
        <end position="1245"/>
    </location>
</feature>
<dbReference type="InterPro" id="IPR006597">
    <property type="entry name" value="Sel1-like"/>
</dbReference>
<dbReference type="SMART" id="SM00671">
    <property type="entry name" value="SEL1"/>
    <property type="match status" value="3"/>
</dbReference>
<keyword evidence="1" id="KW-0677">Repeat</keyword>
<feature type="compositionally biased region" description="Polar residues" evidence="5">
    <location>
        <begin position="705"/>
        <end position="721"/>
    </location>
</feature>
<feature type="compositionally biased region" description="Acidic residues" evidence="5">
    <location>
        <begin position="1089"/>
        <end position="1102"/>
    </location>
</feature>
<keyword evidence="2 4" id="KW-0802">TPR repeat</keyword>
<dbReference type="SUPFAM" id="SSF48403">
    <property type="entry name" value="Ankyrin repeat"/>
    <property type="match status" value="1"/>
</dbReference>
<dbReference type="PANTHER" id="PTHR15704">
    <property type="entry name" value="SUPERKILLER 3 PROTEIN-RELATED"/>
    <property type="match status" value="1"/>
</dbReference>
<dbReference type="Pfam" id="PF18833">
    <property type="entry name" value="TPR_22"/>
    <property type="match status" value="1"/>
</dbReference>
<dbReference type="PROSITE" id="PS50088">
    <property type="entry name" value="ANK_REPEAT"/>
    <property type="match status" value="2"/>
</dbReference>
<dbReference type="SMART" id="SM00248">
    <property type="entry name" value="ANK"/>
    <property type="match status" value="5"/>
</dbReference>
<dbReference type="STRING" id="100787.A0A0G4N535"/>
<dbReference type="EMBL" id="CVQH01026971">
    <property type="protein sequence ID" value="CRK41415.1"/>
    <property type="molecule type" value="Genomic_DNA"/>
</dbReference>
<dbReference type="InterPro" id="IPR019734">
    <property type="entry name" value="TPR_rpt"/>
</dbReference>
<dbReference type="Gene3D" id="1.25.40.10">
    <property type="entry name" value="Tetratricopeptide repeat domain"/>
    <property type="match status" value="6"/>
</dbReference>
<dbReference type="InterPro" id="IPR040962">
    <property type="entry name" value="TPR_22"/>
</dbReference>
<protein>
    <recommendedName>
        <fullName evidence="8">Fungal N-terminal domain-containing protein</fullName>
    </recommendedName>
</protein>
<evidence type="ECO:0000256" key="2">
    <source>
        <dbReference type="ARBA" id="ARBA00022803"/>
    </source>
</evidence>
<dbReference type="PANTHER" id="PTHR15704:SF7">
    <property type="entry name" value="SUPERKILLER COMPLEX PROTEIN 3"/>
    <property type="match status" value="1"/>
</dbReference>
<evidence type="ECO:0000313" key="7">
    <source>
        <dbReference type="Proteomes" id="UP000044602"/>
    </source>
</evidence>
<feature type="repeat" description="TPR" evidence="4">
    <location>
        <begin position="1742"/>
        <end position="1775"/>
    </location>
</feature>
<evidence type="ECO:0000313" key="6">
    <source>
        <dbReference type="EMBL" id="CRK41415.1"/>
    </source>
</evidence>
<dbReference type="InterPro" id="IPR011990">
    <property type="entry name" value="TPR-like_helical_dom_sf"/>
</dbReference>
<dbReference type="GO" id="GO:0055087">
    <property type="term" value="C:Ski complex"/>
    <property type="evidence" value="ECO:0007669"/>
    <property type="project" value="InterPro"/>
</dbReference>
<sequence>MDPGSIAALVAAAIEVTGKLFIGIGKFTNDQREVPAAINDFKERIQTLQASLKMLASVLAPRAQHQLPFEKEHRQNIAQILRSCKTAIERLRMELPELTDSPGFLGRTKTTIVMTIKSGVIQGLLSHISSYAQVLQLSVSTLSLGSLRAQQKSQDEVQKEIKKLTQQIRSADLFANHAWTRRPSAISWGDTETRFDDTEALKQEIHAWRISADDVAAAATLQDSKNNLSDTSLTQLISGRSSIRTAPSTVGVESEHKFDDWDPQPHRRGASLGRDILEVQYEENQSIVQQLEDCGIFLRASSFQKRGIEMREQLCSPNHGVEFPFNHRAAMKEKLADILLSCETSAEDSEAQGILQGVLAEEAVQPEDQQDQVRLGRLYHKLGSLFRRHGNLDQAEEFLSRALEDRRNSGTVPALEVHQTAELLVDVLQEQGKFDEARGIRKRLRQIYPDENNDSPVESNELSRAYAWCTEHGFDIDAETFSFNAYCEELNTTPVHLALTERDTEILPLMVKHVAHLDDDSHENLATPLLLAASTRNRLSVEILLQYGANVDNRDNHGMSPLHRCQTREGGVQVATLLLDKCPDVLDMVDKQGKTALYMACEKGNREMVKFLLERGADPNICQRTPGTGRASTDNVCTPLIAAIKDVPYYTCKVAIVEDLLVHKANPQLTDAYGDTAFIAANGLGLPRDIIKDLLHRYAPPPGRRSSSFSESTRQTGSSCGSEAGSTKRRGLRLGSLLSKTRSQQSDRKIHTYSTTKLSNMSSKAQLKSIADSVKQSKWDDAVQKATDFLGNDPKNYQANLLLAFALDKKSKFDEAEKAYRAAAALKPQDSQAWQGLIKLYEKQGPQKISGYKQAALSLAEIWRDADEMYKCQDVIDKFIDYARAQGDRAQYVDALDLILPDSPIYPALEGRVAHPAKTYDTMAQIIETDEKKRINTLIGERRTRIGARVAEVTLEVKREVLGSSKLAHIYQQLIIWSSDDDVRRKYEEKLLQWWHTMLLVSPPGPQKAEVLQTVLRLSLDMVIIKHPFQLAWEIAINWKDGAEIRDWDVNMLRDYCTFFPETDLYKVITGYLTSSISPFPKPVPTDLEASETEDESEDDDGGGVSMVPLTDDDRLFMMIDGIATADSIFAYRLMGEYYQHLEEHESIVELMRKAQKHLAAERIKTGVPFQHTGDAYALFLGTALVFYQSPRHHTEAKSLFEGVLAHDPSSTAALIGIGLIYEEEEDYDDAVDFLERAVGRDPSNLRIKTEAAWVKALKGDYELARAELEASLPLIEKKGQTSKELLALTQYRLGSCIWKLDTSKAARKSRTGAYAYFLDALKNDLNLAPAYTSLGVYYAEYAKDKKRARRCFQKAVELSSSEVTAAERLARSFADEGDWDRVELVAQRVVDSGKVKPPPGSKRKGISWPFAALGVAELNKQDYHKAIVSFQSALRVSPEDYHSWVGLGESYYSSGRYIAGMKATLNAQKLEETISADKLGDTWFTKYMLANIKRELGEYDESIVLYREVLDGRAGEDGVAIALMQTLVESALDGIEKGFFGKSVELALETISFAAKADDSVVKTFNYWKTLGDACSVFSAVQSRAADFPGEAVTAIIEKGAEDAYALLADVDHVDATVVSAKGLFSEDERLGVDLTRCIHATILCHKRAIHESATDIHAQAVAYYNLGWAEHRAHICLPSSIRKKSSVYLKASMRCFKRAIELEAGNSEFWNSLGVVTSEISPAVAQHSFVRSVHLNERSPVAWANLGTLALLQNDVRLANEAFTRAQSTDPDYAHAWLGQGFVALLLGEPKEARGLFTHAMDIAESSSALTRRQYSVAVFDHILTTPLNFNISSLIQPVFALSQLNRLKPQDLAYGHLSSLFRERTRDNAPAVAVLEKICGVLETDYELTESAQSLARFALARTDLARLYLAAGSYEQAIECGDLAIQLSSDESDNELTMDERKKARLSAHLTVGLAQYYSQDMAESLRCFEAALSESDNNPDAVCLLAQVLWAAGGEDSRERARSALFEVIEAHPDHVPAVLLLGVIALLDDDEESVEAVVAELQGLRTSDKVQPSEHSQLGEVLSAIAALGADAAEEEGREVLTQAQTDIMLYPHLPHGWSRLADAGGDDYAADTALRVALKAVPPRGTLEAADLSRAYAGTGKAADAQIAIHLAPWAREGWTALRDAVSA</sequence>
<dbReference type="SMART" id="SM00028">
    <property type="entry name" value="TPR"/>
    <property type="match status" value="11"/>
</dbReference>
<dbReference type="Pfam" id="PF13432">
    <property type="entry name" value="TPR_16"/>
    <property type="match status" value="4"/>
</dbReference>
<feature type="repeat" description="TPR" evidence="4">
    <location>
        <begin position="376"/>
        <end position="409"/>
    </location>
</feature>
<feature type="repeat" description="TPR" evidence="4">
    <location>
        <begin position="1408"/>
        <end position="1441"/>
    </location>
</feature>
<dbReference type="Proteomes" id="UP000044602">
    <property type="component" value="Unassembled WGS sequence"/>
</dbReference>
<name>A0A0G4N535_VERLO</name>
<dbReference type="GO" id="GO:0006401">
    <property type="term" value="P:RNA catabolic process"/>
    <property type="evidence" value="ECO:0007669"/>
    <property type="project" value="InterPro"/>
</dbReference>
<feature type="compositionally biased region" description="Low complexity" evidence="5">
    <location>
        <begin position="733"/>
        <end position="743"/>
    </location>
</feature>
<dbReference type="InterPro" id="IPR002110">
    <property type="entry name" value="Ankyrin_rpt"/>
</dbReference>
<dbReference type="InterPro" id="IPR036770">
    <property type="entry name" value="Ankyrin_rpt-contain_sf"/>
</dbReference>
<evidence type="ECO:0000256" key="5">
    <source>
        <dbReference type="SAM" id="MobiDB-lite"/>
    </source>
</evidence>
<evidence type="ECO:0000256" key="1">
    <source>
        <dbReference type="ARBA" id="ARBA00022737"/>
    </source>
</evidence>
<evidence type="ECO:0008006" key="8">
    <source>
        <dbReference type="Google" id="ProtNLM"/>
    </source>
</evidence>
<feature type="region of interest" description="Disordered" evidence="5">
    <location>
        <begin position="1083"/>
        <end position="1106"/>
    </location>
</feature>
<feature type="region of interest" description="Disordered" evidence="5">
    <location>
        <begin position="248"/>
        <end position="267"/>
    </location>
</feature>
<dbReference type="PROSITE" id="PS50293">
    <property type="entry name" value="TPR_REGION"/>
    <property type="match status" value="1"/>
</dbReference>
<dbReference type="SUPFAM" id="SSF48452">
    <property type="entry name" value="TPR-like"/>
    <property type="match status" value="6"/>
</dbReference>
<feature type="repeat" description="ANK" evidence="3">
    <location>
        <begin position="592"/>
        <end position="624"/>
    </location>
</feature>
<feature type="compositionally biased region" description="Basic and acidic residues" evidence="5">
    <location>
        <begin position="253"/>
        <end position="265"/>
    </location>
</feature>
<accession>A0A0G4N535</accession>
<evidence type="ECO:0000256" key="3">
    <source>
        <dbReference type="PROSITE-ProRule" id="PRU00023"/>
    </source>
</evidence>
<keyword evidence="7" id="KW-1185">Reference proteome</keyword>
<dbReference type="Pfam" id="PF12796">
    <property type="entry name" value="Ank_2"/>
    <property type="match status" value="1"/>
</dbReference>
<feature type="region of interest" description="Disordered" evidence="5">
    <location>
        <begin position="701"/>
        <end position="750"/>
    </location>
</feature>
<dbReference type="PROSITE" id="PS50005">
    <property type="entry name" value="TPR"/>
    <property type="match status" value="5"/>
</dbReference>
<keyword evidence="3" id="KW-0040">ANK repeat</keyword>
<evidence type="ECO:0000256" key="4">
    <source>
        <dbReference type="PROSITE-ProRule" id="PRU00339"/>
    </source>
</evidence>
<gene>
    <name evidence="6" type="ORF">BN1708_001775</name>
</gene>
<dbReference type="Gene3D" id="1.25.40.20">
    <property type="entry name" value="Ankyrin repeat-containing domain"/>
    <property type="match status" value="2"/>
</dbReference>
<proteinExistence type="predicted"/>
<feature type="repeat" description="ANK" evidence="3">
    <location>
        <begin position="524"/>
        <end position="556"/>
    </location>
</feature>